<evidence type="ECO:0000313" key="1">
    <source>
        <dbReference type="EMBL" id="RSU06448.1"/>
    </source>
</evidence>
<keyword evidence="2" id="KW-1185">Reference proteome</keyword>
<sequence length="74" mass="8783">MENKERKSNSYNPKEEPKIWFIIDNVMELYTKLEKENSHFFCEPYKVEKGIAMEFTSPLGNQLYISDCSLLKKS</sequence>
<dbReference type="EMBL" id="NGJZ01000003">
    <property type="protein sequence ID" value="RSU06448.1"/>
    <property type="molecule type" value="Genomic_DNA"/>
</dbReference>
<gene>
    <name evidence="1" type="ORF">CBF30_09340</name>
</gene>
<proteinExistence type="predicted"/>
<dbReference type="OrthoDB" id="9804944at2"/>
<accession>A0A430AFF0</accession>
<name>A0A430AFF0_9ENTE</name>
<dbReference type="Proteomes" id="UP000288669">
    <property type="component" value="Unassembled WGS sequence"/>
</dbReference>
<reference evidence="1 2" key="1">
    <citation type="submission" date="2017-05" db="EMBL/GenBank/DDBJ databases">
        <title>Vagococcus spp. assemblies.</title>
        <authorList>
            <person name="Gulvik C.A."/>
        </authorList>
    </citation>
    <scope>NUCLEOTIDE SEQUENCE [LARGE SCALE GENOMIC DNA]</scope>
    <source>
        <strain evidence="1 2">DSM 24756</strain>
    </source>
</reference>
<dbReference type="RefSeq" id="WP_126825723.1">
    <property type="nucleotide sequence ID" value="NZ_JBHLWU010000001.1"/>
</dbReference>
<dbReference type="AlphaFoldDB" id="A0A430AFF0"/>
<evidence type="ECO:0008006" key="3">
    <source>
        <dbReference type="Google" id="ProtNLM"/>
    </source>
</evidence>
<comment type="caution">
    <text evidence="1">The sequence shown here is derived from an EMBL/GenBank/DDBJ whole genome shotgun (WGS) entry which is preliminary data.</text>
</comment>
<protein>
    <recommendedName>
        <fullName evidence="3">Glyoxalase</fullName>
    </recommendedName>
</protein>
<evidence type="ECO:0000313" key="2">
    <source>
        <dbReference type="Proteomes" id="UP000288669"/>
    </source>
</evidence>
<organism evidence="1 2">
    <name type="scientific">Vagococcus entomophilus</name>
    <dbReference type="NCBI Taxonomy" id="1160095"/>
    <lineage>
        <taxon>Bacteria</taxon>
        <taxon>Bacillati</taxon>
        <taxon>Bacillota</taxon>
        <taxon>Bacilli</taxon>
        <taxon>Lactobacillales</taxon>
        <taxon>Enterococcaceae</taxon>
        <taxon>Vagococcus</taxon>
    </lineage>
</organism>